<sequence length="419" mass="46218">MDTAALARVGEQLDTFVGEVFSSLARKDQREKAGLYARGLMLDGRRKSMQPMAQRLRVDHQQLQQFVTTSPWDVVPVRKTLSRRACDLIVPDAWVIDDTGFLKDGPASPGVARQYSGTLGKVGNCQIAVSVHAATDAASAPLDWRLFLPESWDDRSTTDPDTVAAIAARRARSAIPDTEHHRTKWEMAIEMIDELIEWGRIPPTTVADAGYGDATAFRLALTDRGIDYVVAVKGATSAHPGDAVPEAPPYSGRGRPPAPRYPGPVASCKDLVLAAGRKALRTVTWRRGSKADPTNPTAAMRSRFAALRVRPANRDIPRAEDGTLPEVWLLAEWPTGADEPTDYWLSTLPEDTPLPELVRLAKIRWRVEHDYRELKTGLGLDHFEGRSWLGWHHHATLVTAAHLFLTTLRLADPKATGQD</sequence>
<protein>
    <submittedName>
        <fullName evidence="3">IS701 family transposase</fullName>
    </submittedName>
</protein>
<dbReference type="PANTHER" id="PTHR33627:SF1">
    <property type="entry name" value="TRANSPOSASE"/>
    <property type="match status" value="1"/>
</dbReference>
<dbReference type="InterPro" id="IPR038721">
    <property type="entry name" value="IS701-like_DDE_dom"/>
</dbReference>
<comment type="caution">
    <text evidence="3">The sequence shown here is derived from an EMBL/GenBank/DDBJ whole genome shotgun (WGS) entry which is preliminary data.</text>
</comment>
<feature type="region of interest" description="Disordered" evidence="1">
    <location>
        <begin position="238"/>
        <end position="257"/>
    </location>
</feature>
<dbReference type="EMBL" id="PUIO01000017">
    <property type="protein sequence ID" value="PQP23903.1"/>
    <property type="molecule type" value="Genomic_DNA"/>
</dbReference>
<dbReference type="Proteomes" id="UP000239290">
    <property type="component" value="Unassembled WGS sequence"/>
</dbReference>
<proteinExistence type="predicted"/>
<dbReference type="InterPro" id="IPR012337">
    <property type="entry name" value="RNaseH-like_sf"/>
</dbReference>
<evidence type="ECO:0000313" key="3">
    <source>
        <dbReference type="EMBL" id="PQP23903.1"/>
    </source>
</evidence>
<evidence type="ECO:0000256" key="1">
    <source>
        <dbReference type="SAM" id="MobiDB-lite"/>
    </source>
</evidence>
<feature type="domain" description="Transposase IS701-like DDE" evidence="2">
    <location>
        <begin position="20"/>
        <end position="291"/>
    </location>
</feature>
<dbReference type="Pfam" id="PF13546">
    <property type="entry name" value="DDE_5"/>
    <property type="match status" value="1"/>
</dbReference>
<dbReference type="Gene3D" id="3.90.350.10">
    <property type="entry name" value="Transposase Inhibitor Protein From Tn5, Chain A, domain 1"/>
    <property type="match status" value="1"/>
</dbReference>
<dbReference type="InterPro" id="IPR039365">
    <property type="entry name" value="IS701-like"/>
</dbReference>
<dbReference type="PANTHER" id="PTHR33627">
    <property type="entry name" value="TRANSPOSASE"/>
    <property type="match status" value="1"/>
</dbReference>
<name>A0A2S8JAB0_RHOOP</name>
<accession>A0A2S8JAB0</accession>
<dbReference type="NCBIfam" id="NF033540">
    <property type="entry name" value="transpos_IS701"/>
    <property type="match status" value="1"/>
</dbReference>
<dbReference type="SUPFAM" id="SSF53098">
    <property type="entry name" value="Ribonuclease H-like"/>
    <property type="match status" value="1"/>
</dbReference>
<organism evidence="3 4">
    <name type="scientific">Rhodococcus opacus</name>
    <name type="common">Nocardia opaca</name>
    <dbReference type="NCBI Taxonomy" id="37919"/>
    <lineage>
        <taxon>Bacteria</taxon>
        <taxon>Bacillati</taxon>
        <taxon>Actinomycetota</taxon>
        <taxon>Actinomycetes</taxon>
        <taxon>Mycobacteriales</taxon>
        <taxon>Nocardiaceae</taxon>
        <taxon>Rhodococcus</taxon>
    </lineage>
</organism>
<dbReference type="RefSeq" id="WP_105415800.1">
    <property type="nucleotide sequence ID" value="NZ_PUIO01000017.1"/>
</dbReference>
<evidence type="ECO:0000313" key="4">
    <source>
        <dbReference type="Proteomes" id="UP000239290"/>
    </source>
</evidence>
<dbReference type="AlphaFoldDB" id="A0A2S8JAB0"/>
<gene>
    <name evidence="3" type="ORF">C5613_16375</name>
</gene>
<reference evidence="4" key="1">
    <citation type="submission" date="2018-02" db="EMBL/GenBank/DDBJ databases">
        <title>Draft genome sequencing of Rhodococcus opacus KU647198.</title>
        <authorList>
            <person name="Zheng B.-X."/>
        </authorList>
    </citation>
    <scope>NUCLEOTIDE SEQUENCE [LARGE SCALE GENOMIC DNA]</scope>
    <source>
        <strain evidence="4">04-OD7</strain>
    </source>
</reference>
<evidence type="ECO:0000259" key="2">
    <source>
        <dbReference type="Pfam" id="PF13546"/>
    </source>
</evidence>